<dbReference type="AlphaFoldDB" id="A0A0C3LYC6"/>
<reference evidence="2" key="2">
    <citation type="submission" date="2015-01" db="EMBL/GenBank/DDBJ databases">
        <title>Evolutionary Origins and Diversification of the Mycorrhizal Mutualists.</title>
        <authorList>
            <consortium name="DOE Joint Genome Institute"/>
            <consortium name="Mycorrhizal Genomics Consortium"/>
            <person name="Kohler A."/>
            <person name="Kuo A."/>
            <person name="Nagy L.G."/>
            <person name="Floudas D."/>
            <person name="Copeland A."/>
            <person name="Barry K.W."/>
            <person name="Cichocki N."/>
            <person name="Veneault-Fourrey C."/>
            <person name="LaButti K."/>
            <person name="Lindquist E.A."/>
            <person name="Lipzen A."/>
            <person name="Lundell T."/>
            <person name="Morin E."/>
            <person name="Murat C."/>
            <person name="Riley R."/>
            <person name="Ohm R."/>
            <person name="Sun H."/>
            <person name="Tunlid A."/>
            <person name="Henrissat B."/>
            <person name="Grigoriev I.V."/>
            <person name="Hibbett D.S."/>
            <person name="Martin F."/>
        </authorList>
    </citation>
    <scope>NUCLEOTIDE SEQUENCE [LARGE SCALE GENOMIC DNA]</scope>
    <source>
        <strain evidence="2">MUT 4182</strain>
    </source>
</reference>
<feature type="non-terminal residue" evidence="1">
    <location>
        <position position="302"/>
    </location>
</feature>
<accession>A0A0C3LYC6</accession>
<organism evidence="1 2">
    <name type="scientific">Tulasnella calospora MUT 4182</name>
    <dbReference type="NCBI Taxonomy" id="1051891"/>
    <lineage>
        <taxon>Eukaryota</taxon>
        <taxon>Fungi</taxon>
        <taxon>Dikarya</taxon>
        <taxon>Basidiomycota</taxon>
        <taxon>Agaricomycotina</taxon>
        <taxon>Agaricomycetes</taxon>
        <taxon>Cantharellales</taxon>
        <taxon>Tulasnellaceae</taxon>
        <taxon>Tulasnella</taxon>
    </lineage>
</organism>
<dbReference type="OrthoDB" id="3267861at2759"/>
<gene>
    <name evidence="1" type="ORF">M407DRAFT_52496</name>
</gene>
<name>A0A0C3LYC6_9AGAM</name>
<keyword evidence="2" id="KW-1185">Reference proteome</keyword>
<dbReference type="STRING" id="1051891.A0A0C3LYC6"/>
<reference evidence="1 2" key="1">
    <citation type="submission" date="2014-04" db="EMBL/GenBank/DDBJ databases">
        <authorList>
            <consortium name="DOE Joint Genome Institute"/>
            <person name="Kuo A."/>
            <person name="Girlanda M."/>
            <person name="Perotto S."/>
            <person name="Kohler A."/>
            <person name="Nagy L.G."/>
            <person name="Floudas D."/>
            <person name="Copeland A."/>
            <person name="Barry K.W."/>
            <person name="Cichocki N."/>
            <person name="Veneault-Fourrey C."/>
            <person name="LaButti K."/>
            <person name="Lindquist E.A."/>
            <person name="Lipzen A."/>
            <person name="Lundell T."/>
            <person name="Morin E."/>
            <person name="Murat C."/>
            <person name="Sun H."/>
            <person name="Tunlid A."/>
            <person name="Henrissat B."/>
            <person name="Grigoriev I.V."/>
            <person name="Hibbett D.S."/>
            <person name="Martin F."/>
            <person name="Nordberg H.P."/>
            <person name="Cantor M.N."/>
            <person name="Hua S.X."/>
        </authorList>
    </citation>
    <scope>NUCLEOTIDE SEQUENCE [LARGE SCALE GENOMIC DNA]</scope>
    <source>
        <strain evidence="1 2">MUT 4182</strain>
    </source>
</reference>
<dbReference type="EMBL" id="KN823024">
    <property type="protein sequence ID" value="KIO26437.1"/>
    <property type="molecule type" value="Genomic_DNA"/>
</dbReference>
<dbReference type="HOGENOM" id="CLU_034012_1_0_1"/>
<proteinExistence type="predicted"/>
<dbReference type="Proteomes" id="UP000054248">
    <property type="component" value="Unassembled WGS sequence"/>
</dbReference>
<feature type="non-terminal residue" evidence="1">
    <location>
        <position position="1"/>
    </location>
</feature>
<evidence type="ECO:0008006" key="3">
    <source>
        <dbReference type="Google" id="ProtNLM"/>
    </source>
</evidence>
<sequence length="302" mass="33662">GLFGNCQGYYGTVEAQGKGTLHLHLLIWLEGHPNPQAMRDAFEKDPTYKNAIFKWLDDVIATSTPGSMDVVTLESDARPSLPKGEPDPRSVMAPQAADFDDVEEFNAASSAFISKLVTCTNWHVHSDTCWKKLKKGEARDDAHCRLGIDGSTRPITMLDPDSGSILYRRLHPRINNYNPTTIHGIQSNMDIKHIGSGEGAKACLYYVTDYITKFSLPVHSGLAALSYALKRNNEKFDGVSWASAETKEKSLLTKSVNAMMARMEISHQQVMSYLVGGGDHYASHTFRNLYWGTLDRYIRTLD</sequence>
<evidence type="ECO:0000313" key="1">
    <source>
        <dbReference type="EMBL" id="KIO26437.1"/>
    </source>
</evidence>
<evidence type="ECO:0000313" key="2">
    <source>
        <dbReference type="Proteomes" id="UP000054248"/>
    </source>
</evidence>
<protein>
    <recommendedName>
        <fullName evidence="3">Helitron helicase-like domain-containing protein</fullName>
    </recommendedName>
</protein>